<dbReference type="PANTHER" id="PTHR43685">
    <property type="entry name" value="GLYCOSYLTRANSFERASE"/>
    <property type="match status" value="1"/>
</dbReference>
<dbReference type="GO" id="GO:0016740">
    <property type="term" value="F:transferase activity"/>
    <property type="evidence" value="ECO:0007669"/>
    <property type="project" value="UniProtKB-KW"/>
</dbReference>
<accession>A0A1W1WSN2</accession>
<dbReference type="InterPro" id="IPR029044">
    <property type="entry name" value="Nucleotide-diphossugar_trans"/>
</dbReference>
<sequence length="628" mass="74361">MQYQLEDLEQILSFINLNYPLNRLGGWAASADFMKIVYRELLKKIRNKKDLIIVECGSGVSTILMAYLLKEHSPNSKIISLDHSYDYLKKTENELKLHNLLKFVEPLYAPLKYYLIDEDEWLWYDISQLHIDAPIDILLVDGPPMDTQPLARYPALPLLYSYLNNETVILLDDAHREEERKIVEKWLRDDYNLRSENYETQKGTAKLYFKKNSYEPLITIAIPTYNRKEFLREALQSALNQNYENYEIVVVDDGSDVDMQEVIEEFNSPKIRFFANEKNRGRPYTRNRCIEEARGEYILWLDDDDKLMPNILQKYVDLLNDVDITPDVVYGNLNSFGEQELRFTPLDFFENGDTLLQMLYEGKGSYIPNLGSMVKTILYTKIGKYDERFERAQDFEFWIRVAKTARFKKLNNVVALWRIHLSNTTNGENSVYYADRSYESLAMRLNLKYYRLEEIFYHFDDMKDINQKLSSSLIGYFDGLNALYYGFEYISQSEEIARMKFSQALQCDNLTIAKYALQHVKENEKLRKLLKRYQKIKKLLMRENIDGVSLRGFENFWLFYYTLALKSEDIRQAKNFARAAYLLNPLKLESQKVAKRFGVETKAIDRRIKVIANSYEENKNEFIQKYWS</sequence>
<dbReference type="EMBL" id="FWWZ01000001">
    <property type="protein sequence ID" value="SMC09307.1"/>
    <property type="molecule type" value="Genomic_DNA"/>
</dbReference>
<dbReference type="OrthoDB" id="5291101at2"/>
<dbReference type="InterPro" id="IPR029063">
    <property type="entry name" value="SAM-dependent_MTases_sf"/>
</dbReference>
<gene>
    <name evidence="2" type="ORF">SAMN05660197_1113</name>
</gene>
<dbReference type="Gene3D" id="3.40.50.150">
    <property type="entry name" value="Vaccinia Virus protein VP39"/>
    <property type="match status" value="1"/>
</dbReference>
<dbReference type="InterPro" id="IPR001173">
    <property type="entry name" value="Glyco_trans_2-like"/>
</dbReference>
<dbReference type="AlphaFoldDB" id="A0A1W1WSN2"/>
<evidence type="ECO:0000313" key="3">
    <source>
        <dbReference type="Proteomes" id="UP000192602"/>
    </source>
</evidence>
<evidence type="ECO:0000313" key="2">
    <source>
        <dbReference type="EMBL" id="SMC09307.1"/>
    </source>
</evidence>
<name>A0A1W1WSN2_9BACT</name>
<dbReference type="Pfam" id="PF13578">
    <property type="entry name" value="Methyltransf_24"/>
    <property type="match status" value="1"/>
</dbReference>
<reference evidence="3" key="1">
    <citation type="submission" date="2017-04" db="EMBL/GenBank/DDBJ databases">
        <authorList>
            <person name="Varghese N."/>
            <person name="Submissions S."/>
        </authorList>
    </citation>
    <scope>NUCLEOTIDE SEQUENCE [LARGE SCALE GENOMIC DNA]</scope>
    <source>
        <strain evidence="3">DSM 16512</strain>
    </source>
</reference>
<dbReference type="STRING" id="1069081.SAMN05660197_1113"/>
<dbReference type="RefSeq" id="WP_084275542.1">
    <property type="nucleotide sequence ID" value="NZ_AP026671.1"/>
</dbReference>
<dbReference type="Pfam" id="PF00535">
    <property type="entry name" value="Glycos_transf_2"/>
    <property type="match status" value="1"/>
</dbReference>
<protein>
    <submittedName>
        <fullName evidence="2">Glycosyltransferase involved in cell wall bisynthesis</fullName>
    </submittedName>
</protein>
<dbReference type="Proteomes" id="UP000192602">
    <property type="component" value="Unassembled WGS sequence"/>
</dbReference>
<feature type="domain" description="Glycosyltransferase 2-like" evidence="1">
    <location>
        <begin position="219"/>
        <end position="347"/>
    </location>
</feature>
<evidence type="ECO:0000259" key="1">
    <source>
        <dbReference type="Pfam" id="PF00535"/>
    </source>
</evidence>
<keyword evidence="2" id="KW-0808">Transferase</keyword>
<keyword evidence="3" id="KW-1185">Reference proteome</keyword>
<proteinExistence type="predicted"/>
<dbReference type="Gene3D" id="3.90.550.10">
    <property type="entry name" value="Spore Coat Polysaccharide Biosynthesis Protein SpsA, Chain A"/>
    <property type="match status" value="1"/>
</dbReference>
<dbReference type="SUPFAM" id="SSF53448">
    <property type="entry name" value="Nucleotide-diphospho-sugar transferases"/>
    <property type="match status" value="1"/>
</dbReference>
<dbReference type="SUPFAM" id="SSF53335">
    <property type="entry name" value="S-adenosyl-L-methionine-dependent methyltransferases"/>
    <property type="match status" value="1"/>
</dbReference>
<organism evidence="2 3">
    <name type="scientific">Nitratiruptor tergarcus DSM 16512</name>
    <dbReference type="NCBI Taxonomy" id="1069081"/>
    <lineage>
        <taxon>Bacteria</taxon>
        <taxon>Pseudomonadati</taxon>
        <taxon>Campylobacterota</taxon>
        <taxon>Epsilonproteobacteria</taxon>
        <taxon>Nautiliales</taxon>
        <taxon>Nitratiruptoraceae</taxon>
        <taxon>Nitratiruptor</taxon>
    </lineage>
</organism>
<dbReference type="PANTHER" id="PTHR43685:SF2">
    <property type="entry name" value="GLYCOSYLTRANSFERASE 2-LIKE DOMAIN-CONTAINING PROTEIN"/>
    <property type="match status" value="1"/>
</dbReference>
<dbReference type="InterPro" id="IPR050834">
    <property type="entry name" value="Glycosyltransf_2"/>
</dbReference>